<dbReference type="InterPro" id="IPR009057">
    <property type="entry name" value="Homeodomain-like_sf"/>
</dbReference>
<dbReference type="InterPro" id="IPR018060">
    <property type="entry name" value="HTH_AraC"/>
</dbReference>
<dbReference type="PANTHER" id="PTHR46796">
    <property type="entry name" value="HTH-TYPE TRANSCRIPTIONAL ACTIVATOR RHAS-RELATED"/>
    <property type="match status" value="1"/>
</dbReference>
<dbReference type="RefSeq" id="WP_100744062.1">
    <property type="nucleotide sequence ID" value="NZ_NPDW01000002.1"/>
</dbReference>
<keyword evidence="6" id="KW-1185">Reference proteome</keyword>
<evidence type="ECO:0000313" key="6">
    <source>
        <dbReference type="Proteomes" id="UP000232145"/>
    </source>
</evidence>
<dbReference type="InterPro" id="IPR018062">
    <property type="entry name" value="HTH_AraC-typ_CS"/>
</dbReference>
<dbReference type="AlphaFoldDB" id="A0A2N0AK24"/>
<evidence type="ECO:0000313" key="5">
    <source>
        <dbReference type="EMBL" id="PJZ84662.1"/>
    </source>
</evidence>
<dbReference type="SUPFAM" id="SSF46689">
    <property type="entry name" value="Homeodomain-like"/>
    <property type="match status" value="1"/>
</dbReference>
<comment type="caution">
    <text evidence="5">The sequence shown here is derived from an EMBL/GenBank/DDBJ whole genome shotgun (WGS) entry which is preliminary data.</text>
</comment>
<keyword evidence="3" id="KW-0804">Transcription</keyword>
<feature type="domain" description="HTH araC/xylS-type" evidence="4">
    <location>
        <begin position="156"/>
        <end position="254"/>
    </location>
</feature>
<dbReference type="InterPro" id="IPR046532">
    <property type="entry name" value="DUF6597"/>
</dbReference>
<sequence length="254" mass="29438">MLPTVTEYKPQSLLHRYVESYLFIQTQNGFSKSIYPHHSFVLTIKLKGNHSYRIHKDIHALPSISLSGLRKSVKHNLLSEGSEIIIIKFQPWGAFAFFNMPMNELKEIGISGYELFNKTDLNDLHSRLLESEDQVSKTKHLENFLLKTIKKQTIDHRIFEAISQMNQSQGKIKINDIASNVNLSIDTFEKKFREITGGTPKQISSIIRMSRAIQEIPKYKSFTRLAYDLGYFDQSHFIKEFKTFTGQTPSQFLM</sequence>
<evidence type="ECO:0000259" key="4">
    <source>
        <dbReference type="PROSITE" id="PS01124"/>
    </source>
</evidence>
<dbReference type="PROSITE" id="PS01124">
    <property type="entry name" value="HTH_ARAC_FAMILY_2"/>
    <property type="match status" value="1"/>
</dbReference>
<proteinExistence type="predicted"/>
<protein>
    <submittedName>
        <fullName evidence="5">AraC family transcriptional regulator</fullName>
    </submittedName>
</protein>
<dbReference type="InterPro" id="IPR050204">
    <property type="entry name" value="AraC_XylS_family_regulators"/>
</dbReference>
<dbReference type="Pfam" id="PF20240">
    <property type="entry name" value="DUF6597"/>
    <property type="match status" value="1"/>
</dbReference>
<dbReference type="GO" id="GO:0003700">
    <property type="term" value="F:DNA-binding transcription factor activity"/>
    <property type="evidence" value="ECO:0007669"/>
    <property type="project" value="InterPro"/>
</dbReference>
<dbReference type="Proteomes" id="UP000232145">
    <property type="component" value="Unassembled WGS sequence"/>
</dbReference>
<keyword evidence="1" id="KW-0805">Transcription regulation</keyword>
<evidence type="ECO:0000256" key="2">
    <source>
        <dbReference type="ARBA" id="ARBA00023125"/>
    </source>
</evidence>
<organism evidence="5 6">
    <name type="scientific">Leptospira harrisiae</name>
    <dbReference type="NCBI Taxonomy" id="2023189"/>
    <lineage>
        <taxon>Bacteria</taxon>
        <taxon>Pseudomonadati</taxon>
        <taxon>Spirochaetota</taxon>
        <taxon>Spirochaetia</taxon>
        <taxon>Leptospirales</taxon>
        <taxon>Leptospiraceae</taxon>
        <taxon>Leptospira</taxon>
    </lineage>
</organism>
<evidence type="ECO:0000256" key="1">
    <source>
        <dbReference type="ARBA" id="ARBA00023015"/>
    </source>
</evidence>
<dbReference type="PROSITE" id="PS00041">
    <property type="entry name" value="HTH_ARAC_FAMILY_1"/>
    <property type="match status" value="2"/>
</dbReference>
<dbReference type="Pfam" id="PF12833">
    <property type="entry name" value="HTH_18"/>
    <property type="match status" value="1"/>
</dbReference>
<reference evidence="5 6" key="1">
    <citation type="submission" date="2017-07" db="EMBL/GenBank/DDBJ databases">
        <title>Leptospira spp. isolated from tropical soils.</title>
        <authorList>
            <person name="Thibeaux R."/>
            <person name="Iraola G."/>
            <person name="Ferres I."/>
            <person name="Bierque E."/>
            <person name="Girault D."/>
            <person name="Soupe-Gilbert M.-E."/>
            <person name="Picardeau M."/>
            <person name="Goarant C."/>
        </authorList>
    </citation>
    <scope>NUCLEOTIDE SEQUENCE [LARGE SCALE GENOMIC DNA]</scope>
    <source>
        <strain evidence="5 6">FH2-B-A1</strain>
    </source>
</reference>
<dbReference type="PANTHER" id="PTHR46796:SF13">
    <property type="entry name" value="HTH-TYPE TRANSCRIPTIONAL ACTIVATOR RHAS"/>
    <property type="match status" value="1"/>
</dbReference>
<dbReference type="SMART" id="SM00342">
    <property type="entry name" value="HTH_ARAC"/>
    <property type="match status" value="1"/>
</dbReference>
<accession>A0A2N0AK24</accession>
<dbReference type="EMBL" id="NPDX01000002">
    <property type="protein sequence ID" value="PJZ84662.1"/>
    <property type="molecule type" value="Genomic_DNA"/>
</dbReference>
<dbReference type="OrthoDB" id="323290at2"/>
<dbReference type="Gene3D" id="1.10.10.60">
    <property type="entry name" value="Homeodomain-like"/>
    <property type="match status" value="1"/>
</dbReference>
<dbReference type="GO" id="GO:0043565">
    <property type="term" value="F:sequence-specific DNA binding"/>
    <property type="evidence" value="ECO:0007669"/>
    <property type="project" value="InterPro"/>
</dbReference>
<evidence type="ECO:0000256" key="3">
    <source>
        <dbReference type="ARBA" id="ARBA00023163"/>
    </source>
</evidence>
<name>A0A2N0AK24_9LEPT</name>
<gene>
    <name evidence="5" type="ORF">CH364_11705</name>
</gene>
<keyword evidence="2" id="KW-0238">DNA-binding</keyword>